<dbReference type="GO" id="GO:0005524">
    <property type="term" value="F:ATP binding"/>
    <property type="evidence" value="ECO:0007669"/>
    <property type="project" value="InterPro"/>
</dbReference>
<dbReference type="GO" id="GO:0005319">
    <property type="term" value="F:lipid transporter activity"/>
    <property type="evidence" value="ECO:0007669"/>
    <property type="project" value="TreeGrafter"/>
</dbReference>
<evidence type="ECO:0000256" key="2">
    <source>
        <dbReference type="ARBA" id="ARBA00022692"/>
    </source>
</evidence>
<dbReference type="CDD" id="cd03263">
    <property type="entry name" value="ABC_subfamily_A"/>
    <property type="match status" value="1"/>
</dbReference>
<dbReference type="Pfam" id="PF00005">
    <property type="entry name" value="ABC_tran"/>
    <property type="match status" value="1"/>
</dbReference>
<dbReference type="Pfam" id="PF23321">
    <property type="entry name" value="R1_ABCA1"/>
    <property type="match status" value="1"/>
</dbReference>
<evidence type="ECO:0000313" key="8">
    <source>
        <dbReference type="Ensembl" id="ENSCUSP00005010112.1"/>
    </source>
</evidence>
<feature type="transmembrane region" description="Helical" evidence="6">
    <location>
        <begin position="641"/>
        <end position="660"/>
    </location>
</feature>
<keyword evidence="2 6" id="KW-0812">Transmembrane</keyword>
<dbReference type="Ensembl" id="ENSCUST00005010541.1">
    <property type="protein sequence ID" value="ENSCUSP00005010112.1"/>
    <property type="gene ID" value="ENSCUSG00005006449.1"/>
</dbReference>
<dbReference type="InterPro" id="IPR013525">
    <property type="entry name" value="ABC2_TM"/>
</dbReference>
<evidence type="ECO:0000256" key="6">
    <source>
        <dbReference type="SAM" id="Phobius"/>
    </source>
</evidence>
<feature type="transmembrane region" description="Helical" evidence="6">
    <location>
        <begin position="486"/>
        <end position="512"/>
    </location>
</feature>
<evidence type="ECO:0000256" key="3">
    <source>
        <dbReference type="ARBA" id="ARBA00022989"/>
    </source>
</evidence>
<reference evidence="8" key="3">
    <citation type="submission" date="2025-09" db="UniProtKB">
        <authorList>
            <consortium name="Ensembl"/>
        </authorList>
    </citation>
    <scope>IDENTIFICATION</scope>
</reference>
<name>A0A8C3Y265_CATUS</name>
<feature type="compositionally biased region" description="Acidic residues" evidence="5">
    <location>
        <begin position="1003"/>
        <end position="1013"/>
    </location>
</feature>
<feature type="region of interest" description="Disordered" evidence="5">
    <location>
        <begin position="806"/>
        <end position="833"/>
    </location>
</feature>
<dbReference type="PANTHER" id="PTHR19229">
    <property type="entry name" value="ATP-BINDING CASSETTE TRANSPORTER SUBFAMILY A ABCA"/>
    <property type="match status" value="1"/>
</dbReference>
<evidence type="ECO:0000256" key="1">
    <source>
        <dbReference type="ARBA" id="ARBA00004141"/>
    </source>
</evidence>
<dbReference type="GO" id="GO:0016887">
    <property type="term" value="F:ATP hydrolysis activity"/>
    <property type="evidence" value="ECO:0007669"/>
    <property type="project" value="InterPro"/>
</dbReference>
<feature type="region of interest" description="Disordered" evidence="5">
    <location>
        <begin position="105"/>
        <end position="141"/>
    </location>
</feature>
<dbReference type="PROSITE" id="PS50893">
    <property type="entry name" value="ABC_TRANSPORTER_2"/>
    <property type="match status" value="1"/>
</dbReference>
<dbReference type="InterPro" id="IPR003439">
    <property type="entry name" value="ABC_transporter-like_ATP-bd"/>
</dbReference>
<dbReference type="Proteomes" id="UP000694563">
    <property type="component" value="Chromosome 29"/>
</dbReference>
<organism evidence="8 9">
    <name type="scientific">Catharus ustulatus</name>
    <name type="common">Russet-backed thrush</name>
    <name type="synonym">Hylocichla ustulatus</name>
    <dbReference type="NCBI Taxonomy" id="91951"/>
    <lineage>
        <taxon>Eukaryota</taxon>
        <taxon>Metazoa</taxon>
        <taxon>Chordata</taxon>
        <taxon>Craniata</taxon>
        <taxon>Vertebrata</taxon>
        <taxon>Euteleostomi</taxon>
        <taxon>Archelosauria</taxon>
        <taxon>Archosauria</taxon>
        <taxon>Dinosauria</taxon>
        <taxon>Saurischia</taxon>
        <taxon>Theropoda</taxon>
        <taxon>Coelurosauria</taxon>
        <taxon>Aves</taxon>
        <taxon>Neognathae</taxon>
        <taxon>Neoaves</taxon>
        <taxon>Telluraves</taxon>
        <taxon>Australaves</taxon>
        <taxon>Passeriformes</taxon>
        <taxon>Turdidae</taxon>
        <taxon>Catharus</taxon>
    </lineage>
</organism>
<dbReference type="InterPro" id="IPR027417">
    <property type="entry name" value="P-loop_NTPase"/>
</dbReference>
<reference evidence="8" key="2">
    <citation type="submission" date="2025-08" db="UniProtKB">
        <authorList>
            <consortium name="Ensembl"/>
        </authorList>
    </citation>
    <scope>IDENTIFICATION</scope>
</reference>
<keyword evidence="4 6" id="KW-0472">Membrane</keyword>
<feature type="transmembrane region" description="Helical" evidence="6">
    <location>
        <begin position="524"/>
        <end position="543"/>
    </location>
</feature>
<feature type="domain" description="ABC transporter" evidence="7">
    <location>
        <begin position="698"/>
        <end position="903"/>
    </location>
</feature>
<dbReference type="Pfam" id="PF12698">
    <property type="entry name" value="ABC2_membrane_3"/>
    <property type="match status" value="1"/>
</dbReference>
<reference evidence="8" key="1">
    <citation type="submission" date="2020-10" db="EMBL/GenBank/DDBJ databases">
        <title>Catharus ustulatus (Swainson's thrush) genome, bCatUst1, primary haplotype v2.</title>
        <authorList>
            <person name="Delmore K."/>
            <person name="Vafadar M."/>
            <person name="Formenti G."/>
            <person name="Chow W."/>
            <person name="Pelan S."/>
            <person name="Howe K."/>
            <person name="Rhie A."/>
            <person name="Mountcastle J."/>
            <person name="Haase B."/>
            <person name="Fedrigo O."/>
            <person name="Jarvis E.D."/>
        </authorList>
    </citation>
    <scope>NUCLEOTIDE SEQUENCE [LARGE SCALE GENOMIC DNA]</scope>
</reference>
<evidence type="ECO:0000259" key="7">
    <source>
        <dbReference type="PROSITE" id="PS50893"/>
    </source>
</evidence>
<evidence type="ECO:0000313" key="9">
    <source>
        <dbReference type="Proteomes" id="UP000694563"/>
    </source>
</evidence>
<dbReference type="InterPro" id="IPR026082">
    <property type="entry name" value="ABCA"/>
</dbReference>
<feature type="transmembrane region" description="Helical" evidence="6">
    <location>
        <begin position="146"/>
        <end position="166"/>
    </location>
</feature>
<dbReference type="AlphaFoldDB" id="A0A8C3Y265"/>
<feature type="transmembrane region" description="Helical" evidence="6">
    <location>
        <begin position="444"/>
        <end position="466"/>
    </location>
</feature>
<sequence>GGPHRHHLTGPLVPGSRLVEDIGHEVLFVLPYSGARDGAFGELFRELDAHLGELGVSSYGISDTTLEEVPRGGCGQGAYPLTRGFPSLGCGCWCVFNTSPPTPPDLPEDPLCPGSGGAPGDGSAAGAGGAGLRQANPDHPPRSPQIVLPAVFVCIALLFSLIVPPFGKYPPLQLQPWMYGQQFTFFSNDAPGDPDTARLLDALLAEPGFGTKCMKEEGKATGLCPPASHPDGFLAPSASPSVLEVLRHGNWTQAEPSPPCQCSGPGAQRMLPECPEGAGGLPPPQVQRGTGDILQNLTGRNISDYLVKTYPQIIRQELRNKKWVNEQRGGAAQEGLRVAGVGGEQELGGEWGMLLVGAGAAGTASASGRALSCLALSMLQVWFNNKGWHAMVSFLNVASNGLLRARLPPGTDPARFGITATNHPLNLTKEQLSEAALMATSVDVLVSICVIFAMSFVPASFVVFLIEERVSKAKHLQFVSGMKPITYWLGNFAWDMCNYLVPALLVILIFLCFQQESYVSSANLPSLVLLLLLYGWSITPLMYPASFLFSIPSTAYVALTCINLFIGINGSVATFVLELFNLNDINRVLKKVFLIFPHFCLGRGLIDMVKNQAMADAFERFGESEGRFVSPLSWDLAGKNMFAMAIEGIVFFLFTLLLQYHHIFLPRALELPSLGDEDRDVARERARVGSIPPHGHLLLLKDLTKVYRRRKAPAVDRLCVAIPPGECFGLLGVNGAGKTSTFKMLTGDTEVTLGEAWLKGHSVLTDLQSVHQHMGYCPQFDAITDLLTGREHLEFYSRLRGIPEEETPRVGTVGGPAQADPGPGPLQDEPTTGMDPQARRFLWERILGVIRDGRSVVLTSHSMEECEALCTRMAIMVNGRFRCLGSVQHLKNRFGDGYTVVVRVGGPGPAAVQTLLQQHFPGIVLREQHGGLLQYHLPARVTSLATVFSLLATHRGPCHIEDYSVSQTTLDQVTGESDGDAGEVTAAGQDVASSPGRRLSTFLEDESYQESAV</sequence>
<comment type="subcellular location">
    <subcellularLocation>
        <location evidence="1">Membrane</location>
        <topology evidence="1">Multi-pass membrane protein</topology>
    </subcellularLocation>
</comment>
<dbReference type="InterPro" id="IPR056264">
    <property type="entry name" value="R2_ABCA1-4-like"/>
</dbReference>
<proteinExistence type="predicted"/>
<feature type="compositionally biased region" description="Gly residues" evidence="5">
    <location>
        <begin position="114"/>
        <end position="131"/>
    </location>
</feature>
<dbReference type="PANTHER" id="PTHR19229:SF49">
    <property type="entry name" value="PHOSPHOLIPID-TRANSPORTING ATPASE ABCA7"/>
    <property type="match status" value="1"/>
</dbReference>
<keyword evidence="3 6" id="KW-1133">Transmembrane helix</keyword>
<dbReference type="Gene3D" id="3.40.50.300">
    <property type="entry name" value="P-loop containing nucleotide triphosphate hydrolases"/>
    <property type="match status" value="2"/>
</dbReference>
<feature type="transmembrane region" description="Helical" evidence="6">
    <location>
        <begin position="555"/>
        <end position="576"/>
    </location>
</feature>
<dbReference type="GO" id="GO:0016020">
    <property type="term" value="C:membrane"/>
    <property type="evidence" value="ECO:0007669"/>
    <property type="project" value="UniProtKB-SubCell"/>
</dbReference>
<dbReference type="SUPFAM" id="SSF52540">
    <property type="entry name" value="P-loop containing nucleoside triphosphate hydrolases"/>
    <property type="match status" value="1"/>
</dbReference>
<evidence type="ECO:0000256" key="5">
    <source>
        <dbReference type="SAM" id="MobiDB-lite"/>
    </source>
</evidence>
<evidence type="ECO:0000256" key="4">
    <source>
        <dbReference type="ARBA" id="ARBA00023136"/>
    </source>
</evidence>
<accession>A0A8C3Y265</accession>
<dbReference type="GO" id="GO:0140359">
    <property type="term" value="F:ABC-type transporter activity"/>
    <property type="evidence" value="ECO:0007669"/>
    <property type="project" value="InterPro"/>
</dbReference>
<feature type="region of interest" description="Disordered" evidence="5">
    <location>
        <begin position="972"/>
        <end position="1013"/>
    </location>
</feature>
<keyword evidence="9" id="KW-1185">Reference proteome</keyword>
<protein>
    <recommendedName>
        <fullName evidence="7">ABC transporter domain-containing protein</fullName>
    </recommendedName>
</protein>